<keyword evidence="4" id="KW-0410">Iron transport</keyword>
<name>M5PEV8_9BACI</name>
<dbReference type="InterPro" id="IPR003439">
    <property type="entry name" value="ABC_transporter-like_ATP-bd"/>
</dbReference>
<dbReference type="GeneID" id="92854238"/>
<evidence type="ECO:0000256" key="9">
    <source>
        <dbReference type="ARBA" id="ARBA00023136"/>
    </source>
</evidence>
<dbReference type="eggNOG" id="COG1120">
    <property type="taxonomic scope" value="Bacteria"/>
</dbReference>
<evidence type="ECO:0000256" key="3">
    <source>
        <dbReference type="ARBA" id="ARBA00022475"/>
    </source>
</evidence>
<evidence type="ECO:0000256" key="5">
    <source>
        <dbReference type="ARBA" id="ARBA00022741"/>
    </source>
</evidence>
<dbReference type="PANTHER" id="PTHR42771:SF4">
    <property type="entry name" value="IRON(3+)-HYDROXAMATE IMPORT ATP-BINDING PROTEIN FHUC"/>
    <property type="match status" value="1"/>
</dbReference>
<dbReference type="PANTHER" id="PTHR42771">
    <property type="entry name" value="IRON(3+)-HYDROXAMATE IMPORT ATP-BINDING PROTEIN FHUC"/>
    <property type="match status" value="1"/>
</dbReference>
<dbReference type="PATRIC" id="fig|1274524.3.peg.1804"/>
<evidence type="ECO:0000259" key="10">
    <source>
        <dbReference type="PROSITE" id="PS50893"/>
    </source>
</evidence>
<evidence type="ECO:0000256" key="4">
    <source>
        <dbReference type="ARBA" id="ARBA00022496"/>
    </source>
</evidence>
<keyword evidence="9" id="KW-0472">Membrane</keyword>
<keyword evidence="3" id="KW-1003">Cell membrane</keyword>
<keyword evidence="5" id="KW-0547">Nucleotide-binding</keyword>
<feature type="domain" description="ABC transporter" evidence="10">
    <location>
        <begin position="1"/>
        <end position="239"/>
    </location>
</feature>
<evidence type="ECO:0000256" key="7">
    <source>
        <dbReference type="ARBA" id="ARBA00023004"/>
    </source>
</evidence>
<dbReference type="GO" id="GO:0005886">
    <property type="term" value="C:plasma membrane"/>
    <property type="evidence" value="ECO:0007669"/>
    <property type="project" value="UniProtKB-SubCell"/>
</dbReference>
<protein>
    <submittedName>
        <fullName evidence="11">Iron ABC transporter ATP-binding protein</fullName>
    </submittedName>
</protein>
<keyword evidence="2" id="KW-0813">Transport</keyword>
<dbReference type="GO" id="GO:0006826">
    <property type="term" value="P:iron ion transport"/>
    <property type="evidence" value="ECO:0007669"/>
    <property type="project" value="UniProtKB-KW"/>
</dbReference>
<evidence type="ECO:0000313" key="11">
    <source>
        <dbReference type="EMBL" id="EME74987.1"/>
    </source>
</evidence>
<dbReference type="FunFam" id="3.40.50.300:FF:000134">
    <property type="entry name" value="Iron-enterobactin ABC transporter ATP-binding protein"/>
    <property type="match status" value="1"/>
</dbReference>
<gene>
    <name evidence="11" type="ORF">BSONL12_08347</name>
</gene>
<dbReference type="RefSeq" id="WP_006637673.1">
    <property type="nucleotide sequence ID" value="NZ_AOFM01000006.1"/>
</dbReference>
<sequence length="265" mass="29714">MSVIDLQNICLKQGDFSFSSVSLSVPKGKITGIIGPNGSGKSTLVKIIAKLIQPREGTVYIHDGLLTAMSRKELAREIAVLMQSKERVPQMTVQELVTYGRTPHRPFYKGLSPRDHEAVHWAMDVTGIEENADRMVYTLSGGERQKVYIAMALAQKTKTLILDEPTTFLDIAHQLDVMELLKELNEIHDLTVLMVLHDLQQAAKYCDYLIAMKGGDVFQTGAPNEVMNEFFFQELYGIEAEVEIREYPRIMPIATIKKKKGGESV</sequence>
<comment type="caution">
    <text evidence="11">The sequence shown here is derived from an EMBL/GenBank/DDBJ whole genome shotgun (WGS) entry which is preliminary data.</text>
</comment>
<dbReference type="SUPFAM" id="SSF52540">
    <property type="entry name" value="P-loop containing nucleoside triphosphate hydrolases"/>
    <property type="match status" value="1"/>
</dbReference>
<dbReference type="GO" id="GO:0005524">
    <property type="term" value="F:ATP binding"/>
    <property type="evidence" value="ECO:0007669"/>
    <property type="project" value="UniProtKB-KW"/>
</dbReference>
<dbReference type="GO" id="GO:0016887">
    <property type="term" value="F:ATP hydrolysis activity"/>
    <property type="evidence" value="ECO:0007669"/>
    <property type="project" value="InterPro"/>
</dbReference>
<organism evidence="11 12">
    <name type="scientific">Bacillus sonorensis L12</name>
    <dbReference type="NCBI Taxonomy" id="1274524"/>
    <lineage>
        <taxon>Bacteria</taxon>
        <taxon>Bacillati</taxon>
        <taxon>Bacillota</taxon>
        <taxon>Bacilli</taxon>
        <taxon>Bacillales</taxon>
        <taxon>Bacillaceae</taxon>
        <taxon>Bacillus</taxon>
    </lineage>
</organism>
<dbReference type="PROSITE" id="PS50893">
    <property type="entry name" value="ABC_TRANSPORTER_2"/>
    <property type="match status" value="1"/>
</dbReference>
<evidence type="ECO:0000256" key="8">
    <source>
        <dbReference type="ARBA" id="ARBA00023065"/>
    </source>
</evidence>
<evidence type="ECO:0000313" key="12">
    <source>
        <dbReference type="Proteomes" id="UP000011907"/>
    </source>
</evidence>
<evidence type="ECO:0000256" key="1">
    <source>
        <dbReference type="ARBA" id="ARBA00004202"/>
    </source>
</evidence>
<keyword evidence="7" id="KW-0408">Iron</keyword>
<evidence type="ECO:0000256" key="6">
    <source>
        <dbReference type="ARBA" id="ARBA00022840"/>
    </source>
</evidence>
<proteinExistence type="predicted"/>
<dbReference type="OrthoDB" id="9787851at2"/>
<dbReference type="Gene3D" id="3.40.50.300">
    <property type="entry name" value="P-loop containing nucleotide triphosphate hydrolases"/>
    <property type="match status" value="1"/>
</dbReference>
<accession>M5PEV8</accession>
<evidence type="ECO:0000256" key="2">
    <source>
        <dbReference type="ARBA" id="ARBA00022448"/>
    </source>
</evidence>
<dbReference type="Proteomes" id="UP000011907">
    <property type="component" value="Unassembled WGS sequence"/>
</dbReference>
<comment type="subcellular location">
    <subcellularLocation>
        <location evidence="1">Cell membrane</location>
        <topology evidence="1">Peripheral membrane protein</topology>
    </subcellularLocation>
</comment>
<reference evidence="11 12" key="1">
    <citation type="journal article" date="2013" name="Genome Announc.">
        <title>Draft Whole-Genome Sequence of Bacillus sonorensis Strain L12, a Source of Nonribosomal Lipopeptides.</title>
        <authorList>
            <person name="Adimpong D.B."/>
            <person name="Sorensen K.I."/>
            <person name="Nielsen D.S."/>
            <person name="Thorsen L."/>
            <person name="Rasmussen T.B."/>
            <person name="Derkx P.M."/>
            <person name="Jespersen L."/>
        </authorList>
    </citation>
    <scope>NUCLEOTIDE SEQUENCE [LARGE SCALE GENOMIC DNA]</scope>
    <source>
        <strain evidence="11 12">L12</strain>
    </source>
</reference>
<dbReference type="STRING" id="1274524.BSONL12_08347"/>
<keyword evidence="8" id="KW-0406">Ion transport</keyword>
<dbReference type="InterPro" id="IPR051535">
    <property type="entry name" value="Siderophore_ABC-ATPase"/>
</dbReference>
<dbReference type="Pfam" id="PF00005">
    <property type="entry name" value="ABC_tran"/>
    <property type="match status" value="1"/>
</dbReference>
<dbReference type="AlphaFoldDB" id="M5PEV8"/>
<dbReference type="InterPro" id="IPR027417">
    <property type="entry name" value="P-loop_NTPase"/>
</dbReference>
<dbReference type="SMART" id="SM00382">
    <property type="entry name" value="AAA"/>
    <property type="match status" value="1"/>
</dbReference>
<dbReference type="CDD" id="cd03214">
    <property type="entry name" value="ABC_Iron-Siderophores_B12_Hemin"/>
    <property type="match status" value="1"/>
</dbReference>
<dbReference type="InterPro" id="IPR003593">
    <property type="entry name" value="AAA+_ATPase"/>
</dbReference>
<keyword evidence="6 11" id="KW-0067">ATP-binding</keyword>
<dbReference type="EMBL" id="AOFM01000006">
    <property type="protein sequence ID" value="EME74987.1"/>
    <property type="molecule type" value="Genomic_DNA"/>
</dbReference>